<dbReference type="EMBL" id="CP073720">
    <property type="protein sequence ID" value="UWP86334.1"/>
    <property type="molecule type" value="Genomic_DNA"/>
</dbReference>
<dbReference type="RefSeq" id="WP_259865478.1">
    <property type="nucleotide sequence ID" value="NZ_BAAAST010000156.1"/>
</dbReference>
<reference evidence="2" key="1">
    <citation type="submission" date="2021-04" db="EMBL/GenBank/DDBJ databases">
        <authorList>
            <person name="Hartkoorn R.C."/>
            <person name="Beaudoing E."/>
            <person name="Hot D."/>
        </authorList>
    </citation>
    <scope>NUCLEOTIDE SEQUENCE</scope>
    <source>
        <strain evidence="2">NRRL B-16292</strain>
    </source>
</reference>
<proteinExistence type="predicted"/>
<gene>
    <name evidence="2" type="ORF">Dfulv_19680</name>
</gene>
<name>A0ABY5WA15_9ACTN</name>
<feature type="chain" id="PRO_5046879924" description="Secreted protein" evidence="1">
    <location>
        <begin position="27"/>
        <end position="351"/>
    </location>
</feature>
<evidence type="ECO:0008006" key="4">
    <source>
        <dbReference type="Google" id="ProtNLM"/>
    </source>
</evidence>
<sequence length="351" mass="38318">MPSRLGAAAAVLAAVGWLAVPGRAQAAAVSDAALALRWAPIHHQDVDPTGSHAIGGRADWITSINFDGNWAGRDNWEHARDHPLRATVYYSVVTTRTHWYLTYLFYHPRDWADQPFFEREHENDAEGVLFAVERDGSAYGVLRGAVTVAHSDFYAYVPAGSTWTAGRETVDGVLRFADSPYDGRRHPVTAQESHGHGLYAPAGDTGGGLVYQPATVAEVPGHGRDVRYRLVDIFAPGGLWARRADPELFAGWGRFAGDAPDSGADRCGDGTWGCRIDAANAPWGWDDHDDPPARGAIATDPAGLVAAYFTVPGPFARTYTANPYAGREHISPLRRTTGVFVNQQRRWTWSW</sequence>
<evidence type="ECO:0000256" key="1">
    <source>
        <dbReference type="SAM" id="SignalP"/>
    </source>
</evidence>
<feature type="signal peptide" evidence="1">
    <location>
        <begin position="1"/>
        <end position="26"/>
    </location>
</feature>
<dbReference type="Proteomes" id="UP001059617">
    <property type="component" value="Chromosome"/>
</dbReference>
<reference evidence="2" key="2">
    <citation type="submission" date="2022-09" db="EMBL/GenBank/DDBJ databases">
        <title>Biosynthetic gene clusters of Dactylosporangioum fulvum.</title>
        <authorList>
            <person name="Caradec T."/>
        </authorList>
    </citation>
    <scope>NUCLEOTIDE SEQUENCE</scope>
    <source>
        <strain evidence="2">NRRL B-16292</strain>
    </source>
</reference>
<accession>A0ABY5WA15</accession>
<evidence type="ECO:0000313" key="2">
    <source>
        <dbReference type="EMBL" id="UWP86334.1"/>
    </source>
</evidence>
<evidence type="ECO:0000313" key="3">
    <source>
        <dbReference type="Proteomes" id="UP001059617"/>
    </source>
</evidence>
<protein>
    <recommendedName>
        <fullName evidence="4">Secreted protein</fullName>
    </recommendedName>
</protein>
<keyword evidence="1" id="KW-0732">Signal</keyword>
<organism evidence="2 3">
    <name type="scientific">Dactylosporangium fulvum</name>
    <dbReference type="NCBI Taxonomy" id="53359"/>
    <lineage>
        <taxon>Bacteria</taxon>
        <taxon>Bacillati</taxon>
        <taxon>Actinomycetota</taxon>
        <taxon>Actinomycetes</taxon>
        <taxon>Micromonosporales</taxon>
        <taxon>Micromonosporaceae</taxon>
        <taxon>Dactylosporangium</taxon>
    </lineage>
</organism>
<keyword evidence="3" id="KW-1185">Reference proteome</keyword>